<dbReference type="GO" id="GO:0016682">
    <property type="term" value="F:oxidoreductase activity, acting on diphenols and related substances as donors, oxygen as acceptor"/>
    <property type="evidence" value="ECO:0007669"/>
    <property type="project" value="TreeGrafter"/>
</dbReference>
<dbReference type="GO" id="GO:0005886">
    <property type="term" value="C:plasma membrane"/>
    <property type="evidence" value="ECO:0007669"/>
    <property type="project" value="UniProtKB-SubCell"/>
</dbReference>
<dbReference type="PANTHER" id="PTHR43141">
    <property type="entry name" value="CYTOCHROME BD2 SUBUNIT II"/>
    <property type="match status" value="1"/>
</dbReference>
<evidence type="ECO:0000256" key="5">
    <source>
        <dbReference type="ARBA" id="ARBA00022617"/>
    </source>
</evidence>
<dbReference type="AlphaFoldDB" id="F3YVT1"/>
<evidence type="ECO:0000256" key="11">
    <source>
        <dbReference type="ARBA" id="ARBA00023136"/>
    </source>
</evidence>
<comment type="subcellular location">
    <subcellularLocation>
        <location evidence="1">Cell membrane</location>
        <topology evidence="1">Multi-pass membrane protein</topology>
    </subcellularLocation>
</comment>
<evidence type="ECO:0000313" key="13">
    <source>
        <dbReference type="EMBL" id="EGJ48889.1"/>
    </source>
</evidence>
<dbReference type="PIRSF" id="PIRSF000267">
    <property type="entry name" value="Cyt_oxidse_sub2"/>
    <property type="match status" value="1"/>
</dbReference>
<feature type="transmembrane region" description="Helical" evidence="12">
    <location>
        <begin position="300"/>
        <end position="319"/>
    </location>
</feature>
<keyword evidence="11 12" id="KW-0472">Membrane</keyword>
<dbReference type="Pfam" id="PF02322">
    <property type="entry name" value="Cyt_bd_oxida_II"/>
    <property type="match status" value="1"/>
</dbReference>
<keyword evidence="9 12" id="KW-1133">Transmembrane helix</keyword>
<evidence type="ECO:0000256" key="3">
    <source>
        <dbReference type="ARBA" id="ARBA00022448"/>
    </source>
</evidence>
<keyword evidence="5" id="KW-0349">Heme</keyword>
<keyword evidence="4" id="KW-1003">Cell membrane</keyword>
<dbReference type="EMBL" id="CP003221">
    <property type="protein sequence ID" value="EGJ48889.1"/>
    <property type="molecule type" value="Genomic_DNA"/>
</dbReference>
<feature type="transmembrane region" description="Helical" evidence="12">
    <location>
        <begin position="194"/>
        <end position="215"/>
    </location>
</feature>
<feature type="transmembrane region" description="Helical" evidence="12">
    <location>
        <begin position="260"/>
        <end position="280"/>
    </location>
</feature>
<protein>
    <submittedName>
        <fullName evidence="13">Cytochrome d ubiquinol oxidase, subunit II</fullName>
    </submittedName>
</protein>
<reference evidence="13 14" key="1">
    <citation type="journal article" date="2011" name="J. Bacteriol.">
        <title>Genome sequence of the mercury-methylating and pleomorphic Desulfovibrio africanus Strain Walvis Bay.</title>
        <authorList>
            <person name="Brown S.D."/>
            <person name="Wall J.D."/>
            <person name="Kucken A.M."/>
            <person name="Gilmour C.C."/>
            <person name="Podar M."/>
            <person name="Brandt C.C."/>
            <person name="Teshima H."/>
            <person name="Detter J.C."/>
            <person name="Han C.S."/>
            <person name="Land M.L."/>
            <person name="Lucas S."/>
            <person name="Han J."/>
            <person name="Pennacchio L."/>
            <person name="Nolan M."/>
            <person name="Pitluck S."/>
            <person name="Woyke T."/>
            <person name="Goodwin L."/>
            <person name="Palumbo A.V."/>
            <person name="Elias D.A."/>
        </authorList>
    </citation>
    <scope>NUCLEOTIDE SEQUENCE [LARGE SCALE GENOMIC DNA]</scope>
    <source>
        <strain evidence="13 14">Walvis Bay</strain>
    </source>
</reference>
<dbReference type="GO" id="GO:0046872">
    <property type="term" value="F:metal ion binding"/>
    <property type="evidence" value="ECO:0007669"/>
    <property type="project" value="UniProtKB-KW"/>
</dbReference>
<feature type="transmembrane region" description="Helical" evidence="12">
    <location>
        <begin position="81"/>
        <end position="98"/>
    </location>
</feature>
<evidence type="ECO:0000256" key="1">
    <source>
        <dbReference type="ARBA" id="ARBA00004651"/>
    </source>
</evidence>
<dbReference type="InterPro" id="IPR003317">
    <property type="entry name" value="Cyt-d_oxidase_su2"/>
</dbReference>
<evidence type="ECO:0000256" key="10">
    <source>
        <dbReference type="ARBA" id="ARBA00023004"/>
    </source>
</evidence>
<feature type="transmembrane region" description="Helical" evidence="12">
    <location>
        <begin position="118"/>
        <end position="139"/>
    </location>
</feature>
<dbReference type="KEGG" id="daf:Desaf_0536"/>
<dbReference type="NCBIfam" id="TIGR00203">
    <property type="entry name" value="cydB"/>
    <property type="match status" value="1"/>
</dbReference>
<evidence type="ECO:0000256" key="7">
    <source>
        <dbReference type="ARBA" id="ARBA00022723"/>
    </source>
</evidence>
<evidence type="ECO:0000256" key="2">
    <source>
        <dbReference type="ARBA" id="ARBA00007543"/>
    </source>
</evidence>
<dbReference type="PANTHER" id="PTHR43141:SF5">
    <property type="entry name" value="CYTOCHROME BD-I UBIQUINOL OXIDASE SUBUNIT 2"/>
    <property type="match status" value="1"/>
</dbReference>
<feature type="transmembrane region" description="Helical" evidence="12">
    <location>
        <begin position="6"/>
        <end position="36"/>
    </location>
</feature>
<feature type="transmembrane region" description="Helical" evidence="12">
    <location>
        <begin position="227"/>
        <end position="248"/>
    </location>
</feature>
<dbReference type="HOGENOM" id="CLU_049294_0_1_7"/>
<organism evidence="13 14">
    <name type="scientific">Desulfocurvibacter africanus subsp. africanus str. Walvis Bay</name>
    <dbReference type="NCBI Taxonomy" id="690850"/>
    <lineage>
        <taxon>Bacteria</taxon>
        <taxon>Pseudomonadati</taxon>
        <taxon>Thermodesulfobacteriota</taxon>
        <taxon>Desulfovibrionia</taxon>
        <taxon>Desulfovibrionales</taxon>
        <taxon>Desulfovibrionaceae</taxon>
        <taxon>Desulfocurvibacter</taxon>
    </lineage>
</organism>
<evidence type="ECO:0000256" key="9">
    <source>
        <dbReference type="ARBA" id="ARBA00022989"/>
    </source>
</evidence>
<evidence type="ECO:0000256" key="4">
    <source>
        <dbReference type="ARBA" id="ARBA00022475"/>
    </source>
</evidence>
<dbReference type="GO" id="GO:0019646">
    <property type="term" value="P:aerobic electron transport chain"/>
    <property type="evidence" value="ECO:0007669"/>
    <property type="project" value="TreeGrafter"/>
</dbReference>
<dbReference type="eggNOG" id="COG1294">
    <property type="taxonomic scope" value="Bacteria"/>
</dbReference>
<keyword evidence="6 12" id="KW-0812">Transmembrane</keyword>
<proteinExistence type="inferred from homology"/>
<evidence type="ECO:0000256" key="6">
    <source>
        <dbReference type="ARBA" id="ARBA00022692"/>
    </source>
</evidence>
<dbReference type="STRING" id="690850.Desaf_0536"/>
<accession>F3YVT1</accession>
<evidence type="ECO:0000313" key="14">
    <source>
        <dbReference type="Proteomes" id="UP000007844"/>
    </source>
</evidence>
<dbReference type="GO" id="GO:0070069">
    <property type="term" value="C:cytochrome complex"/>
    <property type="evidence" value="ECO:0007669"/>
    <property type="project" value="TreeGrafter"/>
</dbReference>
<evidence type="ECO:0000256" key="8">
    <source>
        <dbReference type="ARBA" id="ARBA00022982"/>
    </source>
</evidence>
<keyword evidence="3" id="KW-0813">Transport</keyword>
<sequence length="342" mass="37908">MDLQAIWFFLWGLLWAVFFMLDGYDLGAGALMPVLAKNERDRRMILNASGPFWDGNEVWLITAGGATFAAFPAAYAAMFSGLYTALMLLLFMLILRGVSFEFRGKVESAAWQRTWDWLHVVSSFVVALLLGVAFANIFRGLPLDEQGIFQGGLLTLLNPYGLAGGVLFVIMFFLHGALWLGLRTDGELQKRSQAVAEKLWIAFAIVLVLFLAYTAVETQLFSNYLRWPVLLIVPLLAVIGLIATRTFLGSRRMWPAMGASALTIVAVTFFGIIGLFPALLPSRLNPGWSVTAYNSSSSELTLTIMLVVVAIFVPIVIAYQTWAHLMFAKPMGDEDLDHEEAY</sequence>
<dbReference type="Proteomes" id="UP000007844">
    <property type="component" value="Chromosome"/>
</dbReference>
<comment type="similarity">
    <text evidence="2">Belongs to the cytochrome ubiquinol oxidase subunit 2 family.</text>
</comment>
<dbReference type="RefSeq" id="WP_014258730.1">
    <property type="nucleotide sequence ID" value="NC_016629.1"/>
</dbReference>
<keyword evidence="14" id="KW-1185">Reference proteome</keyword>
<keyword evidence="7" id="KW-0479">Metal-binding</keyword>
<gene>
    <name evidence="13" type="ORF">Desaf_0536</name>
</gene>
<keyword evidence="8" id="KW-0249">Electron transport</keyword>
<keyword evidence="10" id="KW-0408">Iron</keyword>
<feature type="transmembrane region" description="Helical" evidence="12">
    <location>
        <begin position="159"/>
        <end position="182"/>
    </location>
</feature>
<dbReference type="GO" id="GO:0009055">
    <property type="term" value="F:electron transfer activity"/>
    <property type="evidence" value="ECO:0007669"/>
    <property type="project" value="TreeGrafter"/>
</dbReference>
<evidence type="ECO:0000256" key="12">
    <source>
        <dbReference type="SAM" id="Phobius"/>
    </source>
</evidence>
<name>F3YVT1_DESAF</name>